<feature type="compositionally biased region" description="Acidic residues" evidence="1">
    <location>
        <begin position="231"/>
        <end position="251"/>
    </location>
</feature>
<keyword evidence="3" id="KW-1185">Reference proteome</keyword>
<sequence>MCVEELHVHPKGKALAVKALGQGLGQGLDFLTRRSALGPRPWRITVFRVVARVIPVLSFVVLTILQVRADIRADHERQGLIKPRQGRKNHKSVGALLAVPRYCDLLEDQEDEDPSERGRALVSSTDGWRTEMAKWVADSKAAEVVERAEAAEKAKWKAQRETLGLDSDSELEEEDTPRLPKTPRWKPITLATLFGLSEKPLKRKPSESARVLEEEERLMEALAEMEARADADEDARMDDGAIEIDSDDEYR</sequence>
<dbReference type="EMBL" id="JARJCM010000013">
    <property type="protein sequence ID" value="KAJ7042268.1"/>
    <property type="molecule type" value="Genomic_DNA"/>
</dbReference>
<reference evidence="2" key="1">
    <citation type="submission" date="2023-03" db="EMBL/GenBank/DDBJ databases">
        <title>Massive genome expansion in bonnet fungi (Mycena s.s.) driven by repeated elements and novel gene families across ecological guilds.</title>
        <authorList>
            <consortium name="Lawrence Berkeley National Laboratory"/>
            <person name="Harder C.B."/>
            <person name="Miyauchi S."/>
            <person name="Viragh M."/>
            <person name="Kuo A."/>
            <person name="Thoen E."/>
            <person name="Andreopoulos B."/>
            <person name="Lu D."/>
            <person name="Skrede I."/>
            <person name="Drula E."/>
            <person name="Henrissat B."/>
            <person name="Morin E."/>
            <person name="Kohler A."/>
            <person name="Barry K."/>
            <person name="LaButti K."/>
            <person name="Morin E."/>
            <person name="Salamov A."/>
            <person name="Lipzen A."/>
            <person name="Mereny Z."/>
            <person name="Hegedus B."/>
            <person name="Baldrian P."/>
            <person name="Stursova M."/>
            <person name="Weitz H."/>
            <person name="Taylor A."/>
            <person name="Grigoriev I.V."/>
            <person name="Nagy L.G."/>
            <person name="Martin F."/>
            <person name="Kauserud H."/>
        </authorList>
    </citation>
    <scope>NUCLEOTIDE SEQUENCE</scope>
    <source>
        <strain evidence="2">CBHHK200</strain>
    </source>
</reference>
<evidence type="ECO:0000313" key="2">
    <source>
        <dbReference type="EMBL" id="KAJ7042268.1"/>
    </source>
</evidence>
<feature type="region of interest" description="Disordered" evidence="1">
    <location>
        <begin position="158"/>
        <end position="184"/>
    </location>
</feature>
<dbReference type="AlphaFoldDB" id="A0AAD6TA56"/>
<comment type="caution">
    <text evidence="2">The sequence shown here is derived from an EMBL/GenBank/DDBJ whole genome shotgun (WGS) entry which is preliminary data.</text>
</comment>
<accession>A0AAD6TA56</accession>
<protein>
    <submittedName>
        <fullName evidence="2">Uncharacterized protein</fullName>
    </submittedName>
</protein>
<evidence type="ECO:0000256" key="1">
    <source>
        <dbReference type="SAM" id="MobiDB-lite"/>
    </source>
</evidence>
<gene>
    <name evidence="2" type="ORF">C8F04DRAFT_1176428</name>
</gene>
<name>A0AAD6TA56_9AGAR</name>
<dbReference type="Proteomes" id="UP001218188">
    <property type="component" value="Unassembled WGS sequence"/>
</dbReference>
<feature type="region of interest" description="Disordered" evidence="1">
    <location>
        <begin position="222"/>
        <end position="251"/>
    </location>
</feature>
<evidence type="ECO:0000313" key="3">
    <source>
        <dbReference type="Proteomes" id="UP001218188"/>
    </source>
</evidence>
<proteinExistence type="predicted"/>
<organism evidence="2 3">
    <name type="scientific">Mycena alexandri</name>
    <dbReference type="NCBI Taxonomy" id="1745969"/>
    <lineage>
        <taxon>Eukaryota</taxon>
        <taxon>Fungi</taxon>
        <taxon>Dikarya</taxon>
        <taxon>Basidiomycota</taxon>
        <taxon>Agaricomycotina</taxon>
        <taxon>Agaricomycetes</taxon>
        <taxon>Agaricomycetidae</taxon>
        <taxon>Agaricales</taxon>
        <taxon>Marasmiineae</taxon>
        <taxon>Mycenaceae</taxon>
        <taxon>Mycena</taxon>
    </lineage>
</organism>